<dbReference type="OrthoDB" id="6620931at2759"/>
<keyword evidence="1" id="KW-0472">Membrane</keyword>
<comment type="caution">
    <text evidence="2">The sequence shown here is derived from an EMBL/GenBank/DDBJ whole genome shotgun (WGS) entry which is preliminary data.</text>
</comment>
<dbReference type="EMBL" id="VUJU01015407">
    <property type="protein sequence ID" value="KAF0694092.1"/>
    <property type="molecule type" value="Genomic_DNA"/>
</dbReference>
<accession>A0A6G0VKF6</accession>
<dbReference type="AlphaFoldDB" id="A0A6G0VKF6"/>
<reference evidence="2 3" key="1">
    <citation type="submission" date="2019-08" db="EMBL/GenBank/DDBJ databases">
        <title>Whole genome of Aphis craccivora.</title>
        <authorList>
            <person name="Voronova N.V."/>
            <person name="Shulinski R.S."/>
            <person name="Bandarenka Y.V."/>
            <person name="Zhorov D.G."/>
            <person name="Warner D."/>
        </authorList>
    </citation>
    <scope>NUCLEOTIDE SEQUENCE [LARGE SCALE GENOMIC DNA]</scope>
    <source>
        <strain evidence="2">180601</strain>
        <tissue evidence="2">Whole Body</tissue>
    </source>
</reference>
<gene>
    <name evidence="2" type="ORF">FWK35_00033052</name>
</gene>
<dbReference type="GO" id="GO:0003964">
    <property type="term" value="F:RNA-directed DNA polymerase activity"/>
    <property type="evidence" value="ECO:0007669"/>
    <property type="project" value="UniProtKB-KW"/>
</dbReference>
<evidence type="ECO:0000313" key="3">
    <source>
        <dbReference type="Proteomes" id="UP000478052"/>
    </source>
</evidence>
<organism evidence="2 3">
    <name type="scientific">Aphis craccivora</name>
    <name type="common">Cowpea aphid</name>
    <dbReference type="NCBI Taxonomy" id="307492"/>
    <lineage>
        <taxon>Eukaryota</taxon>
        <taxon>Metazoa</taxon>
        <taxon>Ecdysozoa</taxon>
        <taxon>Arthropoda</taxon>
        <taxon>Hexapoda</taxon>
        <taxon>Insecta</taxon>
        <taxon>Pterygota</taxon>
        <taxon>Neoptera</taxon>
        <taxon>Paraneoptera</taxon>
        <taxon>Hemiptera</taxon>
        <taxon>Sternorrhyncha</taxon>
        <taxon>Aphidomorpha</taxon>
        <taxon>Aphidoidea</taxon>
        <taxon>Aphididae</taxon>
        <taxon>Aphidini</taxon>
        <taxon>Aphis</taxon>
        <taxon>Aphis</taxon>
    </lineage>
</organism>
<feature type="non-terminal residue" evidence="2">
    <location>
        <position position="1"/>
    </location>
</feature>
<keyword evidence="2" id="KW-0695">RNA-directed DNA polymerase</keyword>
<protein>
    <submittedName>
        <fullName evidence="2">RNA-directed DNA polymerase from mobile element jockey</fullName>
    </submittedName>
</protein>
<keyword evidence="1" id="KW-1133">Transmembrane helix</keyword>
<keyword evidence="3" id="KW-1185">Reference proteome</keyword>
<keyword evidence="2" id="KW-0548">Nucleotidyltransferase</keyword>
<sequence length="221" mass="25671">PFDIRLKQYYNLYRNILNKLVRLSKQLYYQKRLQQHAQSDTKLVWNIINEITGKPNQIIRNNVGKNLDIEQINANIPLPQNNTDINDSLFLKQIDKNEITKLINKIKNHNSYFENNLTNYILKNVSNSIAFPLSIIFNHSFSTVILIMLIIFCFNQFILKVISIWGGAANNVLSKLIVTINCIIKFLLNLPMTTNTSSIYKEINLKHLKCIYKSSVLVQLS</sequence>
<feature type="transmembrane region" description="Helical" evidence="1">
    <location>
        <begin position="172"/>
        <end position="190"/>
    </location>
</feature>
<feature type="non-terminal residue" evidence="2">
    <location>
        <position position="221"/>
    </location>
</feature>
<keyword evidence="2" id="KW-0808">Transferase</keyword>
<dbReference type="Proteomes" id="UP000478052">
    <property type="component" value="Unassembled WGS sequence"/>
</dbReference>
<evidence type="ECO:0000313" key="2">
    <source>
        <dbReference type="EMBL" id="KAF0694092.1"/>
    </source>
</evidence>
<name>A0A6G0VKF6_APHCR</name>
<proteinExistence type="predicted"/>
<evidence type="ECO:0000256" key="1">
    <source>
        <dbReference type="SAM" id="Phobius"/>
    </source>
</evidence>
<keyword evidence="1" id="KW-0812">Transmembrane</keyword>